<reference evidence="2" key="1">
    <citation type="submission" date="2006-10" db="EMBL/GenBank/DDBJ databases">
        <authorList>
            <person name="Heidelberg J."/>
            <person name="Sebastian Y."/>
        </authorList>
    </citation>
    <scope>NUCLEOTIDE SEQUENCE [LARGE SCALE GENOMIC DNA]</scope>
    <source>
        <strain evidence="2">EX25</strain>
    </source>
</reference>
<dbReference type="EMBL" id="DS267816">
    <property type="protein sequence ID" value="EDN57668.1"/>
    <property type="molecule type" value="Genomic_DNA"/>
</dbReference>
<gene>
    <name evidence="1" type="ORF">VEx25_0416</name>
</gene>
<organism evidence="1 2">
    <name type="scientific">Vibrio antiquarius (strain Ex25)</name>
    <dbReference type="NCBI Taxonomy" id="150340"/>
    <lineage>
        <taxon>Bacteria</taxon>
        <taxon>Pseudomonadati</taxon>
        <taxon>Pseudomonadota</taxon>
        <taxon>Gammaproteobacteria</taxon>
        <taxon>Vibrionales</taxon>
        <taxon>Vibrionaceae</taxon>
        <taxon>Vibrio</taxon>
        <taxon>Vibrio diabolicus subgroup</taxon>
    </lineage>
</organism>
<evidence type="ECO:0000313" key="2">
    <source>
        <dbReference type="Proteomes" id="UP000242664"/>
    </source>
</evidence>
<evidence type="ECO:0000313" key="1">
    <source>
        <dbReference type="EMBL" id="EDN57668.1"/>
    </source>
</evidence>
<sequence length="256" mass="28992">MLMTTGNKVAPTSTVLQARVMIYQPSRKPVQRMGEWIETRFGRCRVTGRLGQRHADIVESMLYLAERRRDISDGGVELLVDPAKLRRILSENQYSDNRLKKLVRELRAATVEIVTPKLELTGERIIGGLVDHVVPSSMTRHNPLTGGQRNLWRVRLGVALVMLLEQDLFLYYEPTLIARLQYGISQAVARFVLTHKCDPAGGWHLDTLIKAVSGDEVSSKTMSNHRTRIKEDIDKLLCIGIEINTENRVKRLAAAR</sequence>
<protein>
    <submittedName>
        <fullName evidence="1">ATPase components of ABC transporter with duplicated ATPase domains</fullName>
    </submittedName>
</protein>
<dbReference type="Proteomes" id="UP000242664">
    <property type="component" value="Unassembled WGS sequence"/>
</dbReference>
<keyword evidence="2" id="KW-1185">Reference proteome</keyword>
<accession>A0ABM9WWE8</accession>
<proteinExistence type="predicted"/>
<name>A0ABM9WWE8_VIBAE</name>